<keyword evidence="1" id="KW-1133">Transmembrane helix</keyword>
<keyword evidence="3" id="KW-1185">Reference proteome</keyword>
<keyword evidence="1" id="KW-0812">Transmembrane</keyword>
<proteinExistence type="predicted"/>
<name>A0A564WHU6_9PROT</name>
<dbReference type="InterPro" id="IPR008620">
    <property type="entry name" value="FixH"/>
</dbReference>
<organism evidence="2 3">
    <name type="scientific">Candidatus Defluviicoccus seviourii</name>
    <dbReference type="NCBI Taxonomy" id="2565273"/>
    <lineage>
        <taxon>Bacteria</taxon>
        <taxon>Pseudomonadati</taxon>
        <taxon>Pseudomonadota</taxon>
        <taxon>Alphaproteobacteria</taxon>
        <taxon>Rhodospirillales</taxon>
        <taxon>Rhodospirillaceae</taxon>
        <taxon>Defluviicoccus</taxon>
    </lineage>
</organism>
<evidence type="ECO:0000256" key="1">
    <source>
        <dbReference type="SAM" id="Phobius"/>
    </source>
</evidence>
<dbReference type="AlphaFoldDB" id="A0A564WHU6"/>
<dbReference type="EMBL" id="UXAT02000034">
    <property type="protein sequence ID" value="VUX47143.1"/>
    <property type="molecule type" value="Genomic_DNA"/>
</dbReference>
<protein>
    <recommendedName>
        <fullName evidence="4">Nitrogen fixation protein FixH</fullName>
    </recommendedName>
</protein>
<gene>
    <name evidence="2" type="ORF">DF3PA_40019</name>
</gene>
<keyword evidence="1" id="KW-0472">Membrane</keyword>
<evidence type="ECO:0008006" key="4">
    <source>
        <dbReference type="Google" id="ProtNLM"/>
    </source>
</evidence>
<comment type="caution">
    <text evidence="2">The sequence shown here is derived from an EMBL/GenBank/DDBJ whole genome shotgun (WGS) entry which is preliminary data.</text>
</comment>
<dbReference type="Pfam" id="PF05751">
    <property type="entry name" value="FixH"/>
    <property type="match status" value="1"/>
</dbReference>
<evidence type="ECO:0000313" key="2">
    <source>
        <dbReference type="EMBL" id="VUX47143.1"/>
    </source>
</evidence>
<sequence length="175" mass="18861">MAGAKASGRPPGWWYPWIFVGGMLIVVAVNAVMAIVAVGTFSGLETTDHYRKGLAYQDALDATARQADRGWHVAVDFQPRPAGSKSAGEGNAQSGGDLALVFSDRDGAPLDRLEVEAQFTRPTQAGFDQTAVLDSEGGGRYRASISFPMPGQWDLRILARRDDAHFQSTLRLLVP</sequence>
<dbReference type="Proteomes" id="UP000326641">
    <property type="component" value="Unassembled WGS sequence"/>
</dbReference>
<feature type="transmembrane region" description="Helical" evidence="1">
    <location>
        <begin position="17"/>
        <end position="44"/>
    </location>
</feature>
<reference evidence="2" key="1">
    <citation type="submission" date="2018-11" db="EMBL/GenBank/DDBJ databases">
        <authorList>
            <person name="Onetto C."/>
        </authorList>
    </citation>
    <scope>NUCLEOTIDE SEQUENCE [LARGE SCALE GENOMIC DNA]</scope>
</reference>
<accession>A0A564WHU6</accession>
<evidence type="ECO:0000313" key="3">
    <source>
        <dbReference type="Proteomes" id="UP000326641"/>
    </source>
</evidence>